<protein>
    <submittedName>
        <fullName evidence="3">ImmA/IrrE family metallo-endopeptidase</fullName>
    </submittedName>
</protein>
<dbReference type="PANTHER" id="PTHR43236:SF2">
    <property type="entry name" value="BLL0069 PROTEIN"/>
    <property type="match status" value="1"/>
</dbReference>
<dbReference type="InterPro" id="IPR010982">
    <property type="entry name" value="Lambda_DNA-bd_dom_sf"/>
</dbReference>
<feature type="domain" description="HTH cro/C1-type" evidence="2">
    <location>
        <begin position="18"/>
        <end position="73"/>
    </location>
</feature>
<proteinExistence type="inferred from homology"/>
<dbReference type="Gene3D" id="1.10.10.2910">
    <property type="match status" value="1"/>
</dbReference>
<gene>
    <name evidence="3" type="ORF">EBM89_12400</name>
</gene>
<dbReference type="EMBL" id="RFFI01000066">
    <property type="protein sequence ID" value="RMI08936.1"/>
    <property type="molecule type" value="Genomic_DNA"/>
</dbReference>
<dbReference type="Proteomes" id="UP000269289">
    <property type="component" value="Unassembled WGS sequence"/>
</dbReference>
<accession>A0A3M2J9X8</accession>
<dbReference type="InterPro" id="IPR010359">
    <property type="entry name" value="IrrE_HExxH"/>
</dbReference>
<evidence type="ECO:0000259" key="2">
    <source>
        <dbReference type="SMART" id="SM00530"/>
    </source>
</evidence>
<dbReference type="SUPFAM" id="SSF47413">
    <property type="entry name" value="lambda repressor-like DNA-binding domains"/>
    <property type="match status" value="1"/>
</dbReference>
<evidence type="ECO:0000313" key="4">
    <source>
        <dbReference type="Proteomes" id="UP000269289"/>
    </source>
</evidence>
<evidence type="ECO:0000313" key="3">
    <source>
        <dbReference type="EMBL" id="RMI08936.1"/>
    </source>
</evidence>
<dbReference type="SMART" id="SM00530">
    <property type="entry name" value="HTH_XRE"/>
    <property type="match status" value="1"/>
</dbReference>
<dbReference type="CDD" id="cd00093">
    <property type="entry name" value="HTH_XRE"/>
    <property type="match status" value="1"/>
</dbReference>
<dbReference type="InterPro" id="IPR001387">
    <property type="entry name" value="Cro/C1-type_HTH"/>
</dbReference>
<dbReference type="OrthoDB" id="9796786at2"/>
<dbReference type="AlphaFoldDB" id="A0A3M2J9X8"/>
<organism evidence="3 4">
    <name type="scientific">Cellulomonas triticagri</name>
    <dbReference type="NCBI Taxonomy" id="2483352"/>
    <lineage>
        <taxon>Bacteria</taxon>
        <taxon>Bacillati</taxon>
        <taxon>Actinomycetota</taxon>
        <taxon>Actinomycetes</taxon>
        <taxon>Micrococcales</taxon>
        <taxon>Cellulomonadaceae</taxon>
        <taxon>Cellulomonas</taxon>
    </lineage>
</organism>
<dbReference type="PANTHER" id="PTHR43236">
    <property type="entry name" value="ANTITOXIN HIGA1"/>
    <property type="match status" value="1"/>
</dbReference>
<comment type="caution">
    <text evidence="3">The sequence shown here is derived from an EMBL/GenBank/DDBJ whole genome shotgun (WGS) entry which is preliminary data.</text>
</comment>
<dbReference type="InterPro" id="IPR052345">
    <property type="entry name" value="Rad_response_metalloprotease"/>
</dbReference>
<dbReference type="Pfam" id="PF01381">
    <property type="entry name" value="HTH_3"/>
    <property type="match status" value="1"/>
</dbReference>
<evidence type="ECO:0000256" key="1">
    <source>
        <dbReference type="ARBA" id="ARBA00007227"/>
    </source>
</evidence>
<keyword evidence="4" id="KW-1185">Reference proteome</keyword>
<dbReference type="GO" id="GO:0003677">
    <property type="term" value="F:DNA binding"/>
    <property type="evidence" value="ECO:0007669"/>
    <property type="project" value="InterPro"/>
</dbReference>
<dbReference type="Pfam" id="PF06114">
    <property type="entry name" value="Peptidase_M78"/>
    <property type="match status" value="1"/>
</dbReference>
<reference evidence="3 4" key="1">
    <citation type="submission" date="2018-10" db="EMBL/GenBank/DDBJ databases">
        <title>Isolation, diversity and antifungal activity of actinobacteria from wheat.</title>
        <authorList>
            <person name="Han C."/>
        </authorList>
    </citation>
    <scope>NUCLEOTIDE SEQUENCE [LARGE SCALE GENOMIC DNA]</scope>
    <source>
        <strain evidence="3 4">NEAU-YY56</strain>
    </source>
</reference>
<name>A0A3M2J9X8_9CELL</name>
<sequence length="403" mass="44064">MRGSAHGRLDPVLVEPSVLRWARETIDLSPLAAARRLDLPDDRVTAWEAGEAQPTVAQLRRAAKLYKRSLGVFFLPAPPEGFDTLRDFRRHEGAEAGPWSPALHADYRRAHDQRAHFLELAELEDVPVVSGWKLGNPAASDEGLAAAARMNLLSHSPMPLPRGVGTVYDHLNAWVAALETAGVLVMATAAGRVAPTEMRGFSLYFDEAPVIMVNGADAARGRLFTLLHEYAHLLLHTEGLCDTVTDLRATTPDRRLEARCNAIAAMMLMPAGDVLASPQVAARINARDSWDYASLAAAAAPFGASAEAMLRRLVALGRVDAAFYSARRTEFLARYEEEELRARPPGGDWYRNTVRDLGKGYVRTVADAHRRRVIDSYTAATYLNAKVSQIPRLASTAALRTAV</sequence>
<comment type="similarity">
    <text evidence="1">Belongs to the short-chain fatty acyl-CoA assimilation regulator (ScfR) family.</text>
</comment>